<feature type="disulfide bond" evidence="16">
    <location>
        <begin position="184"/>
        <end position="222"/>
    </location>
</feature>
<evidence type="ECO:0000259" key="18">
    <source>
        <dbReference type="Pfam" id="PF01299"/>
    </source>
</evidence>
<comment type="subcellular location">
    <subcellularLocation>
        <location evidence="1">Cell membrane</location>
        <topology evidence="1">Single-pass type I membrane protein</topology>
    </subcellularLocation>
    <subcellularLocation>
        <location evidence="12">Cytolytic granule membrane</location>
        <topology evidence="12">Single-pass type I membrane protein</topology>
    </subcellularLocation>
    <subcellularLocation>
        <location evidence="11">Late endosome membrane</location>
        <topology evidence="11">Single-pass type I membrane protein</topology>
    </subcellularLocation>
    <subcellularLocation>
        <location evidence="16">Lysosome membrane</location>
        <topology evidence="16">Single-pass type I membrane protein</topology>
    </subcellularLocation>
</comment>
<evidence type="ECO:0000256" key="10">
    <source>
        <dbReference type="ARBA" id="ARBA00023228"/>
    </source>
</evidence>
<evidence type="ECO:0000256" key="9">
    <source>
        <dbReference type="ARBA" id="ARBA00023180"/>
    </source>
</evidence>
<accession>A0A8C2RZZ4</accession>
<dbReference type="GO" id="GO:0072594">
    <property type="term" value="P:establishment of protein localization to organelle"/>
    <property type="evidence" value="ECO:0007669"/>
    <property type="project" value="TreeGrafter"/>
</dbReference>
<dbReference type="PRINTS" id="PR00336">
    <property type="entry name" value="LYSASSOCTDMP"/>
</dbReference>
<keyword evidence="7 16" id="KW-0472">Membrane</keyword>
<evidence type="ECO:0000256" key="8">
    <source>
        <dbReference type="ARBA" id="ARBA00023157"/>
    </source>
</evidence>
<keyword evidence="6" id="KW-1133">Transmembrane helix</keyword>
<dbReference type="PROSITE" id="PS51407">
    <property type="entry name" value="LAMP_3"/>
    <property type="match status" value="1"/>
</dbReference>
<evidence type="ECO:0000256" key="13">
    <source>
        <dbReference type="ARBA" id="ARBA00065516"/>
    </source>
</evidence>
<keyword evidence="2" id="KW-1003">Cell membrane</keyword>
<evidence type="ECO:0000256" key="1">
    <source>
        <dbReference type="ARBA" id="ARBA00004251"/>
    </source>
</evidence>
<evidence type="ECO:0000256" key="12">
    <source>
        <dbReference type="ARBA" id="ARBA00060404"/>
    </source>
</evidence>
<name>A0A8C2RZZ4_CAPHI</name>
<evidence type="ECO:0000256" key="6">
    <source>
        <dbReference type="ARBA" id="ARBA00022989"/>
    </source>
</evidence>
<keyword evidence="5" id="KW-0967">Endosome</keyword>
<dbReference type="GO" id="GO:0031902">
    <property type="term" value="C:late endosome membrane"/>
    <property type="evidence" value="ECO:0007669"/>
    <property type="project" value="UniProtKB-SubCell"/>
</dbReference>
<feature type="compositionally biased region" description="Pro residues" evidence="17">
    <location>
        <begin position="155"/>
        <end position="168"/>
    </location>
</feature>
<dbReference type="InterPro" id="IPR018134">
    <property type="entry name" value="LAMP_CS"/>
</dbReference>
<evidence type="ECO:0000256" key="7">
    <source>
        <dbReference type="ARBA" id="ARBA00023136"/>
    </source>
</evidence>
<dbReference type="Gene3D" id="2.40.160.110">
    <property type="match status" value="2"/>
</dbReference>
<comment type="caution">
    <text evidence="16">Lacks conserved residue(s) required for the propagation of feature annotation.</text>
</comment>
<dbReference type="PROSITE" id="PS00310">
    <property type="entry name" value="LAMP_1"/>
    <property type="match status" value="1"/>
</dbReference>
<dbReference type="GO" id="GO:0005886">
    <property type="term" value="C:plasma membrane"/>
    <property type="evidence" value="ECO:0007669"/>
    <property type="project" value="UniProtKB-SubCell"/>
</dbReference>
<feature type="compositionally biased region" description="Polar residues" evidence="17">
    <location>
        <begin position="31"/>
        <end position="40"/>
    </location>
</feature>
<keyword evidence="3 16" id="KW-0812">Transmembrane</keyword>
<dbReference type="PANTHER" id="PTHR11506">
    <property type="entry name" value="LYSOSOME-ASSOCIATED MEMBRANE GLYCOPROTEIN"/>
    <property type="match status" value="1"/>
</dbReference>
<proteinExistence type="inferred from homology"/>
<keyword evidence="4" id="KW-0732">Signal</keyword>
<keyword evidence="10 16" id="KW-0458">Lysosome</keyword>
<dbReference type="FunFam" id="2.40.160.110:FF:000001">
    <property type="entry name" value="lysosome-associated membrane glycoprotein 2 isoform X2"/>
    <property type="match status" value="1"/>
</dbReference>
<feature type="disulfide bond" evidence="16">
    <location>
        <begin position="112"/>
        <end position="148"/>
    </location>
</feature>
<evidence type="ECO:0000256" key="4">
    <source>
        <dbReference type="ARBA" id="ARBA00022729"/>
    </source>
</evidence>
<organism evidence="19">
    <name type="scientific">Capra hircus</name>
    <name type="common">Goat</name>
    <dbReference type="NCBI Taxonomy" id="9925"/>
    <lineage>
        <taxon>Eukaryota</taxon>
        <taxon>Metazoa</taxon>
        <taxon>Chordata</taxon>
        <taxon>Craniata</taxon>
        <taxon>Vertebrata</taxon>
        <taxon>Euteleostomi</taxon>
        <taxon>Mammalia</taxon>
        <taxon>Eutheria</taxon>
        <taxon>Laurasiatheria</taxon>
        <taxon>Artiodactyla</taxon>
        <taxon>Ruminantia</taxon>
        <taxon>Pecora</taxon>
        <taxon>Bovidae</taxon>
        <taxon>Caprinae</taxon>
        <taxon>Capra</taxon>
    </lineage>
</organism>
<feature type="domain" description="Lysosome-associated membrane glycoprotein 2-like luminal" evidence="18">
    <location>
        <begin position="171"/>
        <end position="317"/>
    </location>
</feature>
<dbReference type="FunFam" id="2.40.160.110:FF:000005">
    <property type="entry name" value="Lysosome-associated membrane glycoprotein 1"/>
    <property type="match status" value="1"/>
</dbReference>
<evidence type="ECO:0000256" key="14">
    <source>
        <dbReference type="ARBA" id="ARBA00074383"/>
    </source>
</evidence>
<dbReference type="AlphaFoldDB" id="A0A8C2RZZ4"/>
<dbReference type="GO" id="GO:0101004">
    <property type="term" value="C:cytolytic granule membrane"/>
    <property type="evidence" value="ECO:0007669"/>
    <property type="project" value="UniProtKB-SubCell"/>
</dbReference>
<evidence type="ECO:0000256" key="11">
    <source>
        <dbReference type="ARBA" id="ARBA00037817"/>
    </source>
</evidence>
<evidence type="ECO:0000313" key="19">
    <source>
        <dbReference type="Ensembl" id="ENSCHIP00010036254.1"/>
    </source>
</evidence>
<dbReference type="InterPro" id="IPR048528">
    <property type="entry name" value="Lamp2-like_luminal"/>
</dbReference>
<comment type="similarity">
    <text evidence="16">Belongs to the LAMP family.</text>
</comment>
<reference evidence="19" key="1">
    <citation type="submission" date="2025-08" db="UniProtKB">
        <authorList>
            <consortium name="Ensembl"/>
        </authorList>
    </citation>
    <scope>IDENTIFICATION</scope>
</reference>
<feature type="region of interest" description="Disordered" evidence="17">
    <location>
        <begin position="13"/>
        <end position="40"/>
    </location>
</feature>
<evidence type="ECO:0000256" key="5">
    <source>
        <dbReference type="ARBA" id="ARBA00022753"/>
    </source>
</evidence>
<dbReference type="PANTHER" id="PTHR11506:SF27">
    <property type="entry name" value="LYSOSOME-ASSOCIATED MEMBRANE GLYCOPROTEIN 1"/>
    <property type="match status" value="1"/>
</dbReference>
<keyword evidence="9" id="KW-0325">Glycoprotein</keyword>
<keyword evidence="8 16" id="KW-1015">Disulfide bond</keyword>
<feature type="compositionally biased region" description="Polar residues" evidence="17">
    <location>
        <begin position="13"/>
        <end position="22"/>
    </location>
</feature>
<sequence length="443" mass="48204">MADFSATFLTSYDTRSGPQNKSFELPAGAEVSNSSSCGKENASDSSLVITFGRGHTLTLTFTRNATRYKVQLMRFAYNLSDTDTFPNSSFTGVKTVESATDIKADVNTTYRCVSETQVHMGSVTVTLRDAAIQAYLSSSNFSRAETRCEQDLPTPTTPPQPSPTPAPSSPVVFRYNVSGSNGTCLLASMGLQLNVTYRTVDNKTVTREFNVNPNKTTFGGNCSTTLATLSLSSENLLLLVLQFVMNESSSKVFLQGVQLNLTLPDAEDVSFTATNSSLRALQATAGNSYKCNTEQRLQVTSTFSLNLFRVWVQAFRVDGDKFGPEVGDTGGLQDGGLVMLEEGQRHPEDDLGPLAEQAVPDTQHRLWRERRVSAQPCRRPRAQLGALTSTGRTSTKRQMNQRDATRVHSTPWPSISAATAGSFVRTSSPSTSWSVFRPSIEGL</sequence>
<feature type="region of interest" description="Disordered" evidence="17">
    <location>
        <begin position="144"/>
        <end position="169"/>
    </location>
</feature>
<comment type="subunit">
    <text evidence="13">Interacts with ABCB9; this interaction strongly stabilizes ABCB9 and protects ABCB9 against lysosomal degradation. Interacts with FURIN. Interacts with TMEM175; inhibiting the proton channel activity of TMEM175.</text>
</comment>
<dbReference type="InterPro" id="IPR002000">
    <property type="entry name" value="Lysosome-assoc_membr_glycop"/>
</dbReference>
<evidence type="ECO:0000256" key="17">
    <source>
        <dbReference type="SAM" id="MobiDB-lite"/>
    </source>
</evidence>
<evidence type="ECO:0000256" key="3">
    <source>
        <dbReference type="ARBA" id="ARBA00022692"/>
    </source>
</evidence>
<evidence type="ECO:0000256" key="15">
    <source>
        <dbReference type="ARBA" id="ARBA00082884"/>
    </source>
</evidence>
<protein>
    <recommendedName>
        <fullName evidence="14">Lysosome-associated membrane glycoprotein 1</fullName>
    </recommendedName>
    <alternativeName>
        <fullName evidence="15">CD107 antigen-like family member A</fullName>
    </alternativeName>
</protein>
<dbReference type="Pfam" id="PF01299">
    <property type="entry name" value="Lamp2-like_luminal"/>
    <property type="match status" value="1"/>
</dbReference>
<dbReference type="Ensembl" id="ENSCHIT00010050959.1">
    <property type="protein sequence ID" value="ENSCHIP00010036254.1"/>
    <property type="gene ID" value="ENSCHIG00010026971.1"/>
</dbReference>
<evidence type="ECO:0000256" key="2">
    <source>
        <dbReference type="ARBA" id="ARBA00022475"/>
    </source>
</evidence>
<evidence type="ECO:0000256" key="16">
    <source>
        <dbReference type="PROSITE-ProRule" id="PRU00740"/>
    </source>
</evidence>